<dbReference type="AlphaFoldDB" id="A0AAU9X3G8"/>
<feature type="non-terminal residue" evidence="2">
    <location>
        <position position="90"/>
    </location>
</feature>
<keyword evidence="3" id="KW-1185">Reference proteome</keyword>
<evidence type="ECO:0000256" key="1">
    <source>
        <dbReference type="SAM" id="SignalP"/>
    </source>
</evidence>
<accession>A0AAU9X3G8</accession>
<feature type="chain" id="PRO_5043482597" evidence="1">
    <location>
        <begin position="18"/>
        <end position="90"/>
    </location>
</feature>
<dbReference type="EMBL" id="CALNXJ010000029">
    <property type="protein sequence ID" value="CAH3135151.1"/>
    <property type="molecule type" value="Genomic_DNA"/>
</dbReference>
<feature type="signal peptide" evidence="1">
    <location>
        <begin position="1"/>
        <end position="17"/>
    </location>
</feature>
<reference evidence="2 3" key="1">
    <citation type="submission" date="2022-05" db="EMBL/GenBank/DDBJ databases">
        <authorList>
            <consortium name="Genoscope - CEA"/>
            <person name="William W."/>
        </authorList>
    </citation>
    <scope>NUCLEOTIDE SEQUENCE [LARGE SCALE GENOMIC DNA]</scope>
</reference>
<name>A0AAU9X3G8_9CNID</name>
<keyword evidence="1" id="KW-0732">Signal</keyword>
<proteinExistence type="predicted"/>
<organism evidence="2 3">
    <name type="scientific">Pocillopora meandrina</name>
    <dbReference type="NCBI Taxonomy" id="46732"/>
    <lineage>
        <taxon>Eukaryota</taxon>
        <taxon>Metazoa</taxon>
        <taxon>Cnidaria</taxon>
        <taxon>Anthozoa</taxon>
        <taxon>Hexacorallia</taxon>
        <taxon>Scleractinia</taxon>
        <taxon>Astrocoeniina</taxon>
        <taxon>Pocilloporidae</taxon>
        <taxon>Pocillopora</taxon>
    </lineage>
</organism>
<evidence type="ECO:0000313" key="2">
    <source>
        <dbReference type="EMBL" id="CAH3135151.1"/>
    </source>
</evidence>
<gene>
    <name evidence="2" type="ORF">PMEA_00016045</name>
</gene>
<evidence type="ECO:0000313" key="3">
    <source>
        <dbReference type="Proteomes" id="UP001159428"/>
    </source>
</evidence>
<protein>
    <submittedName>
        <fullName evidence="2">Uncharacterized protein</fullName>
    </submittedName>
</protein>
<sequence length="90" mass="10399">MFLKLCLVVFLLSVTYARPYLKEEQQEVRDSEEDLNDEYMENDQEDEIGDDYKEFELVDPARASEGEGDEPDETLTKKTALHKIGEAPII</sequence>
<comment type="caution">
    <text evidence="2">The sequence shown here is derived from an EMBL/GenBank/DDBJ whole genome shotgun (WGS) entry which is preliminary data.</text>
</comment>
<dbReference type="Proteomes" id="UP001159428">
    <property type="component" value="Unassembled WGS sequence"/>
</dbReference>